<feature type="compositionally biased region" description="Basic and acidic residues" evidence="1">
    <location>
        <begin position="56"/>
        <end position="65"/>
    </location>
</feature>
<feature type="region of interest" description="Disordered" evidence="1">
    <location>
        <begin position="137"/>
        <end position="161"/>
    </location>
</feature>
<evidence type="ECO:0000313" key="3">
    <source>
        <dbReference type="Proteomes" id="UP000281553"/>
    </source>
</evidence>
<name>A0A3P7NT50_DIBLA</name>
<feature type="non-terminal residue" evidence="2">
    <location>
        <position position="161"/>
    </location>
</feature>
<dbReference type="AlphaFoldDB" id="A0A3P7NT50"/>
<feature type="compositionally biased region" description="Acidic residues" evidence="1">
    <location>
        <begin position="42"/>
        <end position="55"/>
    </location>
</feature>
<dbReference type="Proteomes" id="UP000281553">
    <property type="component" value="Unassembled WGS sequence"/>
</dbReference>
<feature type="region of interest" description="Disordered" evidence="1">
    <location>
        <begin position="1"/>
        <end position="66"/>
    </location>
</feature>
<dbReference type="EMBL" id="UYRU01045527">
    <property type="protein sequence ID" value="VDN08636.1"/>
    <property type="molecule type" value="Genomic_DNA"/>
</dbReference>
<accession>A0A3P7NT50</accession>
<gene>
    <name evidence="2" type="ORF">DILT_LOCUS4467</name>
</gene>
<organism evidence="2 3">
    <name type="scientific">Dibothriocephalus latus</name>
    <name type="common">Fish tapeworm</name>
    <name type="synonym">Diphyllobothrium latum</name>
    <dbReference type="NCBI Taxonomy" id="60516"/>
    <lineage>
        <taxon>Eukaryota</taxon>
        <taxon>Metazoa</taxon>
        <taxon>Spiralia</taxon>
        <taxon>Lophotrochozoa</taxon>
        <taxon>Platyhelminthes</taxon>
        <taxon>Cestoda</taxon>
        <taxon>Eucestoda</taxon>
        <taxon>Diphyllobothriidea</taxon>
        <taxon>Diphyllobothriidae</taxon>
        <taxon>Dibothriocephalus</taxon>
    </lineage>
</organism>
<protein>
    <submittedName>
        <fullName evidence="2">Uncharacterized protein</fullName>
    </submittedName>
</protein>
<reference evidence="2 3" key="1">
    <citation type="submission" date="2018-11" db="EMBL/GenBank/DDBJ databases">
        <authorList>
            <consortium name="Pathogen Informatics"/>
        </authorList>
    </citation>
    <scope>NUCLEOTIDE SEQUENCE [LARGE SCALE GENOMIC DNA]</scope>
</reference>
<evidence type="ECO:0000313" key="2">
    <source>
        <dbReference type="EMBL" id="VDN08636.1"/>
    </source>
</evidence>
<keyword evidence="3" id="KW-1185">Reference proteome</keyword>
<sequence>MAAVLASFYEQDTSTQSDYPEDDGESAGRLHQPPGSSFGADSTEEELSEEAEEENESRWRSDTESLRNVNYNSHAISVQIPKNEKLCTSTLRPNEPLVLHWKTAGSRHVTEPRRTQLADEKQTPAAAEAARNAVRMILESRYGDSNRNIPTPSKKRGDESG</sequence>
<proteinExistence type="predicted"/>
<evidence type="ECO:0000256" key="1">
    <source>
        <dbReference type="SAM" id="MobiDB-lite"/>
    </source>
</evidence>